<organism evidence="2">
    <name type="scientific">marine sediment metagenome</name>
    <dbReference type="NCBI Taxonomy" id="412755"/>
    <lineage>
        <taxon>unclassified sequences</taxon>
        <taxon>metagenomes</taxon>
        <taxon>ecological metagenomes</taxon>
    </lineage>
</organism>
<proteinExistence type="inferred from homology"/>
<name>X1M2B8_9ZZZZ</name>
<reference evidence="2" key="1">
    <citation type="journal article" date="2014" name="Front. Microbiol.">
        <title>High frequency of phylogenetically diverse reductive dehalogenase-homologous genes in deep subseafloor sedimentary metagenomes.</title>
        <authorList>
            <person name="Kawai M."/>
            <person name="Futagami T."/>
            <person name="Toyoda A."/>
            <person name="Takaki Y."/>
            <person name="Nishi S."/>
            <person name="Hori S."/>
            <person name="Arai W."/>
            <person name="Tsubouchi T."/>
            <person name="Morono Y."/>
            <person name="Uchiyama I."/>
            <person name="Ito T."/>
            <person name="Fujiyama A."/>
            <person name="Inagaki F."/>
            <person name="Takami H."/>
        </authorList>
    </citation>
    <scope>NUCLEOTIDE SEQUENCE</scope>
    <source>
        <strain evidence="2">Expedition CK06-06</strain>
    </source>
</reference>
<dbReference type="PIRSF" id="PIRSF002070">
    <property type="entry name" value="SSB"/>
    <property type="match status" value="1"/>
</dbReference>
<dbReference type="HAMAP" id="MF_00984">
    <property type="entry name" value="SSB"/>
    <property type="match status" value="1"/>
</dbReference>
<comment type="caution">
    <text evidence="2">The sequence shown here is derived from an EMBL/GenBank/DDBJ whole genome shotgun (WGS) entry which is preliminary data.</text>
</comment>
<accession>X1M2B8</accession>
<dbReference type="Pfam" id="PF00436">
    <property type="entry name" value="SSB"/>
    <property type="match status" value="1"/>
</dbReference>
<dbReference type="GO" id="GO:0006260">
    <property type="term" value="P:DNA replication"/>
    <property type="evidence" value="ECO:0007669"/>
    <property type="project" value="InterPro"/>
</dbReference>
<evidence type="ECO:0000256" key="1">
    <source>
        <dbReference type="ARBA" id="ARBA00023125"/>
    </source>
</evidence>
<dbReference type="Gene3D" id="2.40.50.140">
    <property type="entry name" value="Nucleic acid-binding proteins"/>
    <property type="match status" value="1"/>
</dbReference>
<dbReference type="PANTHER" id="PTHR10302:SF27">
    <property type="entry name" value="SINGLE-STRANDED DNA-BINDING PROTEIN"/>
    <property type="match status" value="1"/>
</dbReference>
<dbReference type="InterPro" id="IPR000424">
    <property type="entry name" value="Primosome_PriB/ssb"/>
</dbReference>
<dbReference type="CDD" id="cd04496">
    <property type="entry name" value="SSB_OBF"/>
    <property type="match status" value="1"/>
</dbReference>
<dbReference type="GO" id="GO:0003697">
    <property type="term" value="F:single-stranded DNA binding"/>
    <property type="evidence" value="ECO:0007669"/>
    <property type="project" value="InterPro"/>
</dbReference>
<protein>
    <recommendedName>
        <fullName evidence="3">Single-stranded DNA-binding protein</fullName>
    </recommendedName>
</protein>
<gene>
    <name evidence="2" type="ORF">S06H3_35790</name>
</gene>
<evidence type="ECO:0000313" key="2">
    <source>
        <dbReference type="EMBL" id="GAI25747.1"/>
    </source>
</evidence>
<dbReference type="InterPro" id="IPR011344">
    <property type="entry name" value="ssDNA-bd"/>
</dbReference>
<keyword evidence="1" id="KW-0238">DNA-binding</keyword>
<dbReference type="EMBL" id="BARV01021620">
    <property type="protein sequence ID" value="GAI25747.1"/>
    <property type="molecule type" value="Genomic_DNA"/>
</dbReference>
<dbReference type="InterPro" id="IPR012340">
    <property type="entry name" value="NA-bd_OB-fold"/>
</dbReference>
<dbReference type="GO" id="GO:0009295">
    <property type="term" value="C:nucleoid"/>
    <property type="evidence" value="ECO:0007669"/>
    <property type="project" value="TreeGrafter"/>
</dbReference>
<dbReference type="SUPFAM" id="SSF50249">
    <property type="entry name" value="Nucleic acid-binding proteins"/>
    <property type="match status" value="1"/>
</dbReference>
<dbReference type="NCBIfam" id="TIGR00621">
    <property type="entry name" value="ssb"/>
    <property type="match status" value="1"/>
</dbReference>
<dbReference type="PROSITE" id="PS50935">
    <property type="entry name" value="SSB"/>
    <property type="match status" value="1"/>
</dbReference>
<evidence type="ECO:0008006" key="3">
    <source>
        <dbReference type="Google" id="ProtNLM"/>
    </source>
</evidence>
<sequence>MSNFNQVILMGNLTRDPKLSYTSTATAVVDFGLAVNRKWTKQDGSQGEEVLFIECQVFDKRAEVISKYFEKGNPIFVQGRLKLENWEKAGEKHSQIRLIVQNFEFIGGRQAESQ</sequence>
<dbReference type="PANTHER" id="PTHR10302">
    <property type="entry name" value="SINGLE-STRANDED DNA-BINDING PROTEIN"/>
    <property type="match status" value="1"/>
</dbReference>
<dbReference type="AlphaFoldDB" id="X1M2B8"/>